<dbReference type="PRINTS" id="PR01551">
    <property type="entry name" value="SPO11HOMOLOG"/>
</dbReference>
<evidence type="ECO:0000313" key="16">
    <source>
        <dbReference type="Proteomes" id="UP000305067"/>
    </source>
</evidence>
<dbReference type="STRING" id="1884261.A0A5C3QNR0"/>
<keyword evidence="10 12" id="KW-0413">Isomerase</keyword>
<dbReference type="CDD" id="cd00223">
    <property type="entry name" value="TOPRIM_TopoIIB_SPO"/>
    <property type="match status" value="1"/>
</dbReference>
<dbReference type="GO" id="GO:0005524">
    <property type="term" value="F:ATP binding"/>
    <property type="evidence" value="ECO:0007669"/>
    <property type="project" value="InterPro"/>
</dbReference>
<reference evidence="15 16" key="1">
    <citation type="journal article" date="2019" name="Nat. Ecol. Evol.">
        <title>Megaphylogeny resolves global patterns of mushroom evolution.</title>
        <authorList>
            <person name="Varga T."/>
            <person name="Krizsan K."/>
            <person name="Foldi C."/>
            <person name="Dima B."/>
            <person name="Sanchez-Garcia M."/>
            <person name="Sanchez-Ramirez S."/>
            <person name="Szollosi G.J."/>
            <person name="Szarkandi J.G."/>
            <person name="Papp V."/>
            <person name="Albert L."/>
            <person name="Andreopoulos W."/>
            <person name="Angelini C."/>
            <person name="Antonin V."/>
            <person name="Barry K.W."/>
            <person name="Bougher N.L."/>
            <person name="Buchanan P."/>
            <person name="Buyck B."/>
            <person name="Bense V."/>
            <person name="Catcheside P."/>
            <person name="Chovatia M."/>
            <person name="Cooper J."/>
            <person name="Damon W."/>
            <person name="Desjardin D."/>
            <person name="Finy P."/>
            <person name="Geml J."/>
            <person name="Haridas S."/>
            <person name="Hughes K."/>
            <person name="Justo A."/>
            <person name="Karasinski D."/>
            <person name="Kautmanova I."/>
            <person name="Kiss B."/>
            <person name="Kocsube S."/>
            <person name="Kotiranta H."/>
            <person name="LaButti K.M."/>
            <person name="Lechner B.E."/>
            <person name="Liimatainen K."/>
            <person name="Lipzen A."/>
            <person name="Lukacs Z."/>
            <person name="Mihaltcheva S."/>
            <person name="Morgado L.N."/>
            <person name="Niskanen T."/>
            <person name="Noordeloos M.E."/>
            <person name="Ohm R.A."/>
            <person name="Ortiz-Santana B."/>
            <person name="Ovrebo C."/>
            <person name="Racz N."/>
            <person name="Riley R."/>
            <person name="Savchenko A."/>
            <person name="Shiryaev A."/>
            <person name="Soop K."/>
            <person name="Spirin V."/>
            <person name="Szebenyi C."/>
            <person name="Tomsovsky M."/>
            <person name="Tulloss R.E."/>
            <person name="Uehling J."/>
            <person name="Grigoriev I.V."/>
            <person name="Vagvolgyi C."/>
            <person name="Papp T."/>
            <person name="Martin F.M."/>
            <person name="Miettinen O."/>
            <person name="Hibbett D.S."/>
            <person name="Nagy L.G."/>
        </authorList>
    </citation>
    <scope>NUCLEOTIDE SEQUENCE [LARGE SCALE GENOMIC DNA]</scope>
    <source>
        <strain evidence="15 16">CBS 309.79</strain>
    </source>
</reference>
<dbReference type="PRINTS" id="PR01550">
    <property type="entry name" value="TOP6AFAMILY"/>
</dbReference>
<organism evidence="15 16">
    <name type="scientific">Pterulicium gracile</name>
    <dbReference type="NCBI Taxonomy" id="1884261"/>
    <lineage>
        <taxon>Eukaryota</taxon>
        <taxon>Fungi</taxon>
        <taxon>Dikarya</taxon>
        <taxon>Basidiomycota</taxon>
        <taxon>Agaricomycotina</taxon>
        <taxon>Agaricomycetes</taxon>
        <taxon>Agaricomycetidae</taxon>
        <taxon>Agaricales</taxon>
        <taxon>Pleurotineae</taxon>
        <taxon>Pterulaceae</taxon>
        <taxon>Pterulicium</taxon>
    </lineage>
</organism>
<evidence type="ECO:0000256" key="9">
    <source>
        <dbReference type="ARBA" id="ARBA00023125"/>
    </source>
</evidence>
<evidence type="ECO:0000259" key="13">
    <source>
        <dbReference type="Pfam" id="PF04406"/>
    </source>
</evidence>
<dbReference type="PANTHER" id="PTHR10848:SF0">
    <property type="entry name" value="MEIOTIC RECOMBINATION PROTEIN SPO11"/>
    <property type="match status" value="1"/>
</dbReference>
<evidence type="ECO:0000256" key="12">
    <source>
        <dbReference type="PROSITE-ProRule" id="PRU01385"/>
    </source>
</evidence>
<dbReference type="SUPFAM" id="SSF56726">
    <property type="entry name" value="DNA topoisomerase IV, alpha subunit"/>
    <property type="match status" value="1"/>
</dbReference>
<protein>
    <recommendedName>
        <fullName evidence="5">DNA topoisomerase (ATP-hydrolyzing)</fullName>
        <ecNumber evidence="5">5.6.2.2</ecNumber>
    </recommendedName>
</protein>
<dbReference type="InterPro" id="IPR013048">
    <property type="entry name" value="Meiotic_Spo11"/>
</dbReference>
<evidence type="ECO:0000256" key="8">
    <source>
        <dbReference type="ARBA" id="ARBA00023029"/>
    </source>
</evidence>
<evidence type="ECO:0000256" key="6">
    <source>
        <dbReference type="ARBA" id="ARBA00022723"/>
    </source>
</evidence>
<proteinExistence type="inferred from homology"/>
<keyword evidence="9 12" id="KW-0238">DNA-binding</keyword>
<comment type="subcellular location">
    <subcellularLocation>
        <location evidence="3">Nucleus</location>
    </subcellularLocation>
</comment>
<evidence type="ECO:0000256" key="7">
    <source>
        <dbReference type="ARBA" id="ARBA00022842"/>
    </source>
</evidence>
<name>A0A5C3QNR0_9AGAR</name>
<dbReference type="EMBL" id="ML178830">
    <property type="protein sequence ID" value="TFL00044.1"/>
    <property type="molecule type" value="Genomic_DNA"/>
</dbReference>
<gene>
    <name evidence="15" type="ORF">BDV98DRAFT_117634</name>
</gene>
<evidence type="ECO:0000256" key="3">
    <source>
        <dbReference type="ARBA" id="ARBA00004123"/>
    </source>
</evidence>
<dbReference type="PROSITE" id="PS52041">
    <property type="entry name" value="TOPO_IIB"/>
    <property type="match status" value="1"/>
</dbReference>
<evidence type="ECO:0000256" key="1">
    <source>
        <dbReference type="ARBA" id="ARBA00000185"/>
    </source>
</evidence>
<dbReference type="GO" id="GO:0003677">
    <property type="term" value="F:DNA binding"/>
    <property type="evidence" value="ECO:0007669"/>
    <property type="project" value="UniProtKB-UniRule"/>
</dbReference>
<evidence type="ECO:0000259" key="14">
    <source>
        <dbReference type="Pfam" id="PF21180"/>
    </source>
</evidence>
<dbReference type="InterPro" id="IPR013049">
    <property type="entry name" value="Spo11/TopoVI_A_N"/>
</dbReference>
<evidence type="ECO:0000256" key="4">
    <source>
        <dbReference type="ARBA" id="ARBA00006559"/>
    </source>
</evidence>
<keyword evidence="8 12" id="KW-0799">Topoisomerase</keyword>
<evidence type="ECO:0000256" key="10">
    <source>
        <dbReference type="ARBA" id="ARBA00023235"/>
    </source>
</evidence>
<sequence length="336" mass="37479">MRRRRVWICRLRIGWGGGSLGRSSTRGDSCSRGRLWQAVRVLDIVHESLVKDVSVTKRDIFYRDVPLFKAQSTVDKLVDDFAATFGTSRGNLNVRATSKGLVCGTGITIITSDGRRITLGDTEGVLIPAMEDIADIQIDDEVGWVLVVEKDAVFQTLARLGITRHAAFARRGVVITGKGYPDIATRQLVKALSDNLPKTIPILGLMDGDPFGLDILSVYKFGSKSLRHFNEELVARRIKWLGVGRGDCAMANVDLGEMIPMKTRDYQKAQSMLQRRMPDKWRQELMSMVFTRRKTEIEVLLNIQEENPFSSFVGWLAGMVNAAMDRVASEGPMDVS</sequence>
<dbReference type="Gene3D" id="1.10.10.10">
    <property type="entry name" value="Winged helix-like DNA-binding domain superfamily/Winged helix DNA-binding domain"/>
    <property type="match status" value="1"/>
</dbReference>
<feature type="domain" description="Spo11/DNA topoisomerase VI subunit A N-terminal" evidence="13">
    <location>
        <begin position="35"/>
        <end position="94"/>
    </location>
</feature>
<dbReference type="Pfam" id="PF04406">
    <property type="entry name" value="TP6A_N"/>
    <property type="match status" value="1"/>
</dbReference>
<comment type="catalytic activity">
    <reaction evidence="1 12">
        <text>ATP-dependent breakage, passage and rejoining of double-stranded DNA.</text>
        <dbReference type="EC" id="5.6.2.2"/>
    </reaction>
</comment>
<keyword evidence="11" id="KW-0539">Nucleus</keyword>
<dbReference type="AlphaFoldDB" id="A0A5C3QNR0"/>
<dbReference type="EC" id="5.6.2.2" evidence="5"/>
<keyword evidence="6" id="KW-0479">Metal-binding</keyword>
<dbReference type="InterPro" id="IPR002815">
    <property type="entry name" value="Spo11/TopoVI_A"/>
</dbReference>
<dbReference type="PANTHER" id="PTHR10848">
    <property type="entry name" value="MEIOTIC RECOMBINATION PROTEIN SPO11"/>
    <property type="match status" value="1"/>
</dbReference>
<dbReference type="GO" id="GO:0000706">
    <property type="term" value="P:meiotic DNA double-strand break processing"/>
    <property type="evidence" value="ECO:0007669"/>
    <property type="project" value="TreeGrafter"/>
</dbReference>
<keyword evidence="7" id="KW-0460">Magnesium</keyword>
<comment type="similarity">
    <text evidence="4 12">Belongs to the TOP6A family.</text>
</comment>
<feature type="active site" description="O-(5'-phospho-DNA)-tyrosine intermediate" evidence="12">
    <location>
        <position position="62"/>
    </location>
</feature>
<dbReference type="GO" id="GO:0000228">
    <property type="term" value="C:nuclear chromosome"/>
    <property type="evidence" value="ECO:0007669"/>
    <property type="project" value="TreeGrafter"/>
</dbReference>
<accession>A0A5C3QNR0</accession>
<dbReference type="Gene3D" id="3.40.1360.10">
    <property type="match status" value="1"/>
</dbReference>
<evidence type="ECO:0000256" key="2">
    <source>
        <dbReference type="ARBA" id="ARBA00001946"/>
    </source>
</evidence>
<dbReference type="GO" id="GO:0042138">
    <property type="term" value="P:meiotic DNA double-strand break formation"/>
    <property type="evidence" value="ECO:0007669"/>
    <property type="project" value="InterPro"/>
</dbReference>
<dbReference type="GO" id="GO:0007131">
    <property type="term" value="P:reciprocal meiotic recombination"/>
    <property type="evidence" value="ECO:0007669"/>
    <property type="project" value="TreeGrafter"/>
</dbReference>
<keyword evidence="16" id="KW-1185">Reference proteome</keyword>
<dbReference type="Pfam" id="PF21180">
    <property type="entry name" value="TOP6A-Spo11_Toprim"/>
    <property type="match status" value="1"/>
</dbReference>
<dbReference type="GO" id="GO:0046872">
    <property type="term" value="F:metal ion binding"/>
    <property type="evidence" value="ECO:0007669"/>
    <property type="project" value="UniProtKB-KW"/>
</dbReference>
<evidence type="ECO:0000313" key="15">
    <source>
        <dbReference type="EMBL" id="TFL00044.1"/>
    </source>
</evidence>
<comment type="cofactor">
    <cofactor evidence="2">
        <name>Mg(2+)</name>
        <dbReference type="ChEBI" id="CHEBI:18420"/>
    </cofactor>
</comment>
<dbReference type="InterPro" id="IPR036078">
    <property type="entry name" value="Spo11/TopoVI_A_sf"/>
</dbReference>
<evidence type="ECO:0000256" key="11">
    <source>
        <dbReference type="ARBA" id="ARBA00023242"/>
    </source>
</evidence>
<dbReference type="InterPro" id="IPR036388">
    <property type="entry name" value="WH-like_DNA-bd_sf"/>
</dbReference>
<dbReference type="GO" id="GO:0003918">
    <property type="term" value="F:DNA topoisomerase type II (double strand cut, ATP-hydrolyzing) activity"/>
    <property type="evidence" value="ECO:0007669"/>
    <property type="project" value="UniProtKB-UniRule"/>
</dbReference>
<dbReference type="OrthoDB" id="5377392at2759"/>
<feature type="domain" description="Topoisomerase 6 subunit A/Spo11 TOPRIM" evidence="14">
    <location>
        <begin position="144"/>
        <end position="306"/>
    </location>
</feature>
<dbReference type="Proteomes" id="UP000305067">
    <property type="component" value="Unassembled WGS sequence"/>
</dbReference>
<evidence type="ECO:0000256" key="5">
    <source>
        <dbReference type="ARBA" id="ARBA00012895"/>
    </source>
</evidence>
<dbReference type="InterPro" id="IPR034136">
    <property type="entry name" value="TOPRIM_Topo6A/Spo11"/>
</dbReference>